<sequence length="64" mass="6846">MTDTSQTSSCVVIAIAGASASGKSLIASTIYKELKNELGTDNIGIISEDAYYRDQSHLTMEETD</sequence>
<reference evidence="1 2" key="1">
    <citation type="submission" date="2018-06" db="EMBL/GenBank/DDBJ databases">
        <authorList>
            <consortium name="Pathogen Informatics"/>
            <person name="Doyle S."/>
        </authorList>
    </citation>
    <scope>NUCLEOTIDE SEQUENCE [LARGE SCALE GENOMIC DNA]</scope>
    <source>
        <strain evidence="1 2">NCTC10638</strain>
    </source>
</reference>
<protein>
    <submittedName>
        <fullName evidence="1">Uridine/cytidine kinase</fullName>
    </submittedName>
</protein>
<dbReference type="PRINTS" id="PR00988">
    <property type="entry name" value="URIDINKINASE"/>
</dbReference>
<dbReference type="Proteomes" id="UP000254802">
    <property type="component" value="Unassembled WGS sequence"/>
</dbReference>
<name>A0A378N5G9_MANHA</name>
<evidence type="ECO:0000313" key="2">
    <source>
        <dbReference type="Proteomes" id="UP000254802"/>
    </source>
</evidence>
<gene>
    <name evidence="1" type="ORF">NCTC10638_02457</name>
</gene>
<accession>A0A378N5G9</accession>
<keyword evidence="1" id="KW-0418">Kinase</keyword>
<dbReference type="InterPro" id="IPR027417">
    <property type="entry name" value="P-loop_NTPase"/>
</dbReference>
<evidence type="ECO:0000313" key="1">
    <source>
        <dbReference type="EMBL" id="STY61248.1"/>
    </source>
</evidence>
<proteinExistence type="predicted"/>
<dbReference type="GO" id="GO:0016301">
    <property type="term" value="F:kinase activity"/>
    <property type="evidence" value="ECO:0007669"/>
    <property type="project" value="UniProtKB-KW"/>
</dbReference>
<keyword evidence="1" id="KW-0808">Transferase</keyword>
<dbReference type="Gene3D" id="3.40.50.300">
    <property type="entry name" value="P-loop containing nucleotide triphosphate hydrolases"/>
    <property type="match status" value="1"/>
</dbReference>
<dbReference type="SUPFAM" id="SSF52540">
    <property type="entry name" value="P-loop containing nucleoside triphosphate hydrolases"/>
    <property type="match status" value="1"/>
</dbReference>
<dbReference type="EMBL" id="UGPN01000002">
    <property type="protein sequence ID" value="STY61248.1"/>
    <property type="molecule type" value="Genomic_DNA"/>
</dbReference>
<organism evidence="1 2">
    <name type="scientific">Mannheimia haemolytica</name>
    <name type="common">Pasteurella haemolytica</name>
    <dbReference type="NCBI Taxonomy" id="75985"/>
    <lineage>
        <taxon>Bacteria</taxon>
        <taxon>Pseudomonadati</taxon>
        <taxon>Pseudomonadota</taxon>
        <taxon>Gammaproteobacteria</taxon>
        <taxon>Pasteurellales</taxon>
        <taxon>Pasteurellaceae</taxon>
        <taxon>Mannheimia</taxon>
    </lineage>
</organism>
<dbReference type="AlphaFoldDB" id="A0A378N5G9"/>